<dbReference type="PANTHER" id="PTHR46060">
    <property type="entry name" value="MARINER MOS1 TRANSPOSASE-LIKE PROTEIN"/>
    <property type="match status" value="1"/>
</dbReference>
<evidence type="ECO:0000256" key="1">
    <source>
        <dbReference type="SAM" id="MobiDB-lite"/>
    </source>
</evidence>
<feature type="compositionally biased region" description="Low complexity" evidence="1">
    <location>
        <begin position="46"/>
        <end position="55"/>
    </location>
</feature>
<reference evidence="2 3" key="1">
    <citation type="submission" date="2022-03" db="EMBL/GenBank/DDBJ databases">
        <title>A chromosomal length assembly of Cordylochernes scorpioides.</title>
        <authorList>
            <person name="Zeh D."/>
            <person name="Zeh J."/>
        </authorList>
    </citation>
    <scope>NUCLEOTIDE SEQUENCE [LARGE SCALE GENOMIC DNA]</scope>
    <source>
        <strain evidence="2">IN4F17</strain>
        <tissue evidence="2">Whole Body</tissue>
    </source>
</reference>
<protein>
    <recommendedName>
        <fullName evidence="4">Transposase</fullName>
    </recommendedName>
</protein>
<organism evidence="2 3">
    <name type="scientific">Cordylochernes scorpioides</name>
    <dbReference type="NCBI Taxonomy" id="51811"/>
    <lineage>
        <taxon>Eukaryota</taxon>
        <taxon>Metazoa</taxon>
        <taxon>Ecdysozoa</taxon>
        <taxon>Arthropoda</taxon>
        <taxon>Chelicerata</taxon>
        <taxon>Arachnida</taxon>
        <taxon>Pseudoscorpiones</taxon>
        <taxon>Cheliferoidea</taxon>
        <taxon>Chernetidae</taxon>
        <taxon>Cordylochernes</taxon>
    </lineage>
</organism>
<keyword evidence="3" id="KW-1185">Reference proteome</keyword>
<gene>
    <name evidence="2" type="ORF">LAZ67_23002019</name>
</gene>
<evidence type="ECO:0008006" key="4">
    <source>
        <dbReference type="Google" id="ProtNLM"/>
    </source>
</evidence>
<dbReference type="Proteomes" id="UP001235939">
    <property type="component" value="Chromosome 23"/>
</dbReference>
<accession>A0ABY6LU46</accession>
<sequence>MVALPGVQTLGSPPYHAYSSSFLSPLNHTKASLRQRKKESEDPKPSTSTAAAAEESTYDAGYQAWIIHHDNAPPHTATSVLTYLAKHSIQILQQPPYSPDLAPNDFFSFQNSKWL</sequence>
<dbReference type="PANTHER" id="PTHR46060:SF1">
    <property type="entry name" value="MARINER MOS1 TRANSPOSASE-LIKE PROTEIN"/>
    <property type="match status" value="1"/>
</dbReference>
<dbReference type="InterPro" id="IPR036397">
    <property type="entry name" value="RNaseH_sf"/>
</dbReference>
<dbReference type="EMBL" id="CP092885">
    <property type="protein sequence ID" value="UYV83672.1"/>
    <property type="molecule type" value="Genomic_DNA"/>
</dbReference>
<evidence type="ECO:0000313" key="3">
    <source>
        <dbReference type="Proteomes" id="UP001235939"/>
    </source>
</evidence>
<feature type="region of interest" description="Disordered" evidence="1">
    <location>
        <begin position="30"/>
        <end position="55"/>
    </location>
</feature>
<evidence type="ECO:0000313" key="2">
    <source>
        <dbReference type="EMBL" id="UYV83672.1"/>
    </source>
</evidence>
<name>A0ABY6LU46_9ARAC</name>
<dbReference type="Gene3D" id="3.30.420.10">
    <property type="entry name" value="Ribonuclease H-like superfamily/Ribonuclease H"/>
    <property type="match status" value="1"/>
</dbReference>
<dbReference type="InterPro" id="IPR052709">
    <property type="entry name" value="Transposase-MT_Hybrid"/>
</dbReference>
<proteinExistence type="predicted"/>